<comment type="cofactor">
    <cofactor evidence="1 14">
        <name>heme</name>
        <dbReference type="ChEBI" id="CHEBI:30413"/>
    </cofactor>
</comment>
<evidence type="ECO:0000256" key="11">
    <source>
        <dbReference type="ARBA" id="ARBA00023033"/>
    </source>
</evidence>
<gene>
    <name evidence="17" type="ORF">Tdes44962_MAKER03206</name>
</gene>
<keyword evidence="9 15" id="KW-0560">Oxidoreductase</keyword>
<dbReference type="SUPFAM" id="SSF48264">
    <property type="entry name" value="Cytochrome P450"/>
    <property type="match status" value="1"/>
</dbReference>
<dbReference type="InterPro" id="IPR050121">
    <property type="entry name" value="Cytochrome_P450_monoxygenase"/>
</dbReference>
<dbReference type="OrthoDB" id="1470350at2759"/>
<evidence type="ECO:0000256" key="13">
    <source>
        <dbReference type="ARBA" id="ARBA00023180"/>
    </source>
</evidence>
<comment type="pathway">
    <text evidence="3">Mycotoxin biosynthesis.</text>
</comment>
<dbReference type="PROSITE" id="PS00086">
    <property type="entry name" value="CYTOCHROME_P450"/>
    <property type="match status" value="1"/>
</dbReference>
<dbReference type="GO" id="GO:0016020">
    <property type="term" value="C:membrane"/>
    <property type="evidence" value="ECO:0007669"/>
    <property type="project" value="UniProtKB-SubCell"/>
</dbReference>
<evidence type="ECO:0000256" key="3">
    <source>
        <dbReference type="ARBA" id="ARBA00004685"/>
    </source>
</evidence>
<evidence type="ECO:0000256" key="10">
    <source>
        <dbReference type="ARBA" id="ARBA00023004"/>
    </source>
</evidence>
<dbReference type="PRINTS" id="PR00463">
    <property type="entry name" value="EP450I"/>
</dbReference>
<dbReference type="PRINTS" id="PR00385">
    <property type="entry name" value="P450"/>
</dbReference>
<evidence type="ECO:0000256" key="4">
    <source>
        <dbReference type="ARBA" id="ARBA00010617"/>
    </source>
</evidence>
<dbReference type="FunFam" id="1.10.630.10:FF:000047">
    <property type="entry name" value="Cytochrome P450 monooxygenase"/>
    <property type="match status" value="1"/>
</dbReference>
<keyword evidence="18" id="KW-1185">Reference proteome</keyword>
<evidence type="ECO:0000256" key="6">
    <source>
        <dbReference type="ARBA" id="ARBA00022692"/>
    </source>
</evidence>
<evidence type="ECO:0000256" key="9">
    <source>
        <dbReference type="ARBA" id="ARBA00023002"/>
    </source>
</evidence>
<feature type="transmembrane region" description="Helical" evidence="16">
    <location>
        <begin position="6"/>
        <end position="30"/>
    </location>
</feature>
<dbReference type="GO" id="GO:0016705">
    <property type="term" value="F:oxidoreductase activity, acting on paired donors, with incorporation or reduction of molecular oxygen"/>
    <property type="evidence" value="ECO:0007669"/>
    <property type="project" value="InterPro"/>
</dbReference>
<dbReference type="GO" id="GO:0005506">
    <property type="term" value="F:iron ion binding"/>
    <property type="evidence" value="ECO:0007669"/>
    <property type="project" value="InterPro"/>
</dbReference>
<dbReference type="Proteomes" id="UP001138500">
    <property type="component" value="Unassembled WGS sequence"/>
</dbReference>
<evidence type="ECO:0000256" key="1">
    <source>
        <dbReference type="ARBA" id="ARBA00001971"/>
    </source>
</evidence>
<dbReference type="Gene3D" id="1.10.630.10">
    <property type="entry name" value="Cytochrome P450"/>
    <property type="match status" value="1"/>
</dbReference>
<evidence type="ECO:0000313" key="18">
    <source>
        <dbReference type="Proteomes" id="UP001138500"/>
    </source>
</evidence>
<evidence type="ECO:0000256" key="8">
    <source>
        <dbReference type="ARBA" id="ARBA00022989"/>
    </source>
</evidence>
<dbReference type="CDD" id="cd11058">
    <property type="entry name" value="CYP60B-like"/>
    <property type="match status" value="1"/>
</dbReference>
<comment type="subcellular location">
    <subcellularLocation>
        <location evidence="2">Membrane</location>
        <topology evidence="2">Single-pass membrane protein</topology>
    </subcellularLocation>
</comment>
<keyword evidence="12 16" id="KW-0472">Membrane</keyword>
<sequence>MVIPLSGIVILAPFLFLAYQLCICFYNCFLHPLRRYPGPRLAAISVFPKIRKALAGQEIQWIVRLHEQYGDVVRVSPNELSFAGADAVKDIVSIRQLLKRSGQAPFVKDPKFYFTPGDDDINMVNSNDQDHARQRRIFAHAFSDKALKMQEPLFLTYVNKLIDNIRRRTSTNPGQPIDMVRQYNFTTFDVMGDLTFGESLHMLDDSGYHPWVEAMVSNFKIGTIVHSLRHFPTIEKLLLMLVPPSLKEKQRMHNAFSVARVDRRLEKKDARPDIWGLVLDKEGQDGALSRREMYANCNIFMMAGTETTATLLSGLTYYLLASPAKLARLTGEIRSTFQDESEITIERLQALPYLHACVEEGLRMYPPVSNGLPRIVPADGVTIEGHEVPAGTKVYTTHLAVYRNAQNFRNPYNFIPERWLPIEYPESRPFVNDRKSALQPFSYGPRSCLGKNMAYHEIRIILSKVLWNFDLELCAESQDWNNQKIFIMWDKHELLCRLRPVRR</sequence>
<dbReference type="Pfam" id="PF00067">
    <property type="entry name" value="p450"/>
    <property type="match status" value="1"/>
</dbReference>
<dbReference type="AlphaFoldDB" id="A0A9W7W229"/>
<evidence type="ECO:0000313" key="17">
    <source>
        <dbReference type="EMBL" id="KAH9826975.1"/>
    </source>
</evidence>
<dbReference type="InterPro" id="IPR036396">
    <property type="entry name" value="Cyt_P450_sf"/>
</dbReference>
<organism evidence="17 18">
    <name type="scientific">Teratosphaeria destructans</name>
    <dbReference type="NCBI Taxonomy" id="418781"/>
    <lineage>
        <taxon>Eukaryota</taxon>
        <taxon>Fungi</taxon>
        <taxon>Dikarya</taxon>
        <taxon>Ascomycota</taxon>
        <taxon>Pezizomycotina</taxon>
        <taxon>Dothideomycetes</taxon>
        <taxon>Dothideomycetidae</taxon>
        <taxon>Mycosphaerellales</taxon>
        <taxon>Teratosphaeriaceae</taxon>
        <taxon>Teratosphaeria</taxon>
    </lineage>
</organism>
<keyword evidence="5 14" id="KW-0349">Heme</keyword>
<dbReference type="EMBL" id="RIBY02001934">
    <property type="protein sequence ID" value="KAH9826975.1"/>
    <property type="molecule type" value="Genomic_DNA"/>
</dbReference>
<evidence type="ECO:0000256" key="7">
    <source>
        <dbReference type="ARBA" id="ARBA00022723"/>
    </source>
</evidence>
<keyword evidence="10 14" id="KW-0408">Iron</keyword>
<keyword evidence="8 16" id="KW-1133">Transmembrane helix</keyword>
<comment type="caution">
    <text evidence="17">The sequence shown here is derived from an EMBL/GenBank/DDBJ whole genome shotgun (WGS) entry which is preliminary data.</text>
</comment>
<proteinExistence type="inferred from homology"/>
<keyword evidence="6 16" id="KW-0812">Transmembrane</keyword>
<evidence type="ECO:0000256" key="16">
    <source>
        <dbReference type="SAM" id="Phobius"/>
    </source>
</evidence>
<dbReference type="GO" id="GO:0020037">
    <property type="term" value="F:heme binding"/>
    <property type="evidence" value="ECO:0007669"/>
    <property type="project" value="InterPro"/>
</dbReference>
<evidence type="ECO:0000256" key="5">
    <source>
        <dbReference type="ARBA" id="ARBA00022617"/>
    </source>
</evidence>
<reference evidence="17 18" key="1">
    <citation type="journal article" date="2018" name="IMA Fungus">
        <title>IMA Genome-F 10: Nine draft genome sequences of Claviceps purpurea s.lat., including C. arundinis, C. humidiphila, and C. cf. spartinae, pseudomolecules for the pitch canker pathogen Fusarium circinatum, draft genome of Davidsoniella eucalypti, Grosmannia galeiformis, Quambalaria eucalypti, and Teratosphaeria destructans.</title>
        <authorList>
            <person name="Wingfield B.D."/>
            <person name="Liu M."/>
            <person name="Nguyen H.D."/>
            <person name="Lane F.A."/>
            <person name="Morgan S.W."/>
            <person name="De Vos L."/>
            <person name="Wilken P.M."/>
            <person name="Duong T.A."/>
            <person name="Aylward J."/>
            <person name="Coetzee M.P."/>
            <person name="Dadej K."/>
            <person name="De Beer Z.W."/>
            <person name="Findlay W."/>
            <person name="Havenga M."/>
            <person name="Kolarik M."/>
            <person name="Menzies J.G."/>
            <person name="Naidoo K."/>
            <person name="Pochopski O."/>
            <person name="Shoukouhi P."/>
            <person name="Santana Q.C."/>
            <person name="Seifert K.A."/>
            <person name="Soal N."/>
            <person name="Steenkamp E.T."/>
            <person name="Tatham C.T."/>
            <person name="van der Nest M.A."/>
            <person name="Wingfield M.J."/>
        </authorList>
    </citation>
    <scope>NUCLEOTIDE SEQUENCE [LARGE SCALE GENOMIC DNA]</scope>
    <source>
        <strain evidence="17">CMW44962</strain>
    </source>
</reference>
<name>A0A9W7W229_9PEZI</name>
<reference evidence="17 18" key="2">
    <citation type="journal article" date="2021" name="Curr. Genet.">
        <title>Genetic response to nitrogen starvation in the aggressive Eucalyptus foliar pathogen Teratosphaeria destructans.</title>
        <authorList>
            <person name="Havenga M."/>
            <person name="Wingfield B.D."/>
            <person name="Wingfield M.J."/>
            <person name="Dreyer L.L."/>
            <person name="Roets F."/>
            <person name="Aylward J."/>
        </authorList>
    </citation>
    <scope>NUCLEOTIDE SEQUENCE [LARGE SCALE GENOMIC DNA]</scope>
    <source>
        <strain evidence="17">CMW44962</strain>
    </source>
</reference>
<accession>A0A9W7W229</accession>
<evidence type="ECO:0000256" key="15">
    <source>
        <dbReference type="RuleBase" id="RU000461"/>
    </source>
</evidence>
<protein>
    <submittedName>
        <fullName evidence="17">Cytochrome-P450</fullName>
    </submittedName>
</protein>
<dbReference type="GO" id="GO:0004497">
    <property type="term" value="F:monooxygenase activity"/>
    <property type="evidence" value="ECO:0007669"/>
    <property type="project" value="UniProtKB-KW"/>
</dbReference>
<dbReference type="InterPro" id="IPR002401">
    <property type="entry name" value="Cyt_P450_E_grp-I"/>
</dbReference>
<dbReference type="PANTHER" id="PTHR24305:SF210">
    <property type="entry name" value="CYTOCHROME P450 MONOOXYGENASE ASQL-RELATED"/>
    <property type="match status" value="1"/>
</dbReference>
<evidence type="ECO:0000256" key="14">
    <source>
        <dbReference type="PIRSR" id="PIRSR602401-1"/>
    </source>
</evidence>
<keyword evidence="13" id="KW-0325">Glycoprotein</keyword>
<dbReference type="InterPro" id="IPR001128">
    <property type="entry name" value="Cyt_P450"/>
</dbReference>
<comment type="similarity">
    <text evidence="4 15">Belongs to the cytochrome P450 family.</text>
</comment>
<dbReference type="InterPro" id="IPR017972">
    <property type="entry name" value="Cyt_P450_CS"/>
</dbReference>
<evidence type="ECO:0000256" key="12">
    <source>
        <dbReference type="ARBA" id="ARBA00023136"/>
    </source>
</evidence>
<dbReference type="PANTHER" id="PTHR24305">
    <property type="entry name" value="CYTOCHROME P450"/>
    <property type="match status" value="1"/>
</dbReference>
<keyword evidence="7 14" id="KW-0479">Metal-binding</keyword>
<feature type="binding site" description="axial binding residue" evidence="14">
    <location>
        <position position="448"/>
    </location>
    <ligand>
        <name>heme</name>
        <dbReference type="ChEBI" id="CHEBI:30413"/>
    </ligand>
    <ligandPart>
        <name>Fe</name>
        <dbReference type="ChEBI" id="CHEBI:18248"/>
    </ligandPart>
</feature>
<evidence type="ECO:0000256" key="2">
    <source>
        <dbReference type="ARBA" id="ARBA00004167"/>
    </source>
</evidence>
<keyword evidence="11 15" id="KW-0503">Monooxygenase</keyword>
<dbReference type="GO" id="GO:0009403">
    <property type="term" value="P:toxin biosynthetic process"/>
    <property type="evidence" value="ECO:0007669"/>
    <property type="project" value="UniProtKB-ARBA"/>
</dbReference>